<feature type="domain" description="ABCA1-4-like C-terminal R2 regulatory" evidence="1">
    <location>
        <begin position="1"/>
        <end position="36"/>
    </location>
</feature>
<evidence type="ECO:0000313" key="2">
    <source>
        <dbReference type="EMBL" id="KPM04319.1"/>
    </source>
</evidence>
<dbReference type="Pfam" id="PF23321">
    <property type="entry name" value="R1_ABCA1"/>
    <property type="match status" value="1"/>
</dbReference>
<proteinExistence type="predicted"/>
<dbReference type="AlphaFoldDB" id="A0A132A0K0"/>
<comment type="caution">
    <text evidence="2">The sequence shown here is derived from an EMBL/GenBank/DDBJ whole genome shotgun (WGS) entry which is preliminary data.</text>
</comment>
<organism evidence="2 3">
    <name type="scientific">Sarcoptes scabiei</name>
    <name type="common">Itch mite</name>
    <name type="synonym">Acarus scabiei</name>
    <dbReference type="NCBI Taxonomy" id="52283"/>
    <lineage>
        <taxon>Eukaryota</taxon>
        <taxon>Metazoa</taxon>
        <taxon>Ecdysozoa</taxon>
        <taxon>Arthropoda</taxon>
        <taxon>Chelicerata</taxon>
        <taxon>Arachnida</taxon>
        <taxon>Acari</taxon>
        <taxon>Acariformes</taxon>
        <taxon>Sarcoptiformes</taxon>
        <taxon>Astigmata</taxon>
        <taxon>Psoroptidia</taxon>
        <taxon>Sarcoptoidea</taxon>
        <taxon>Sarcoptidae</taxon>
        <taxon>Sarcoptinae</taxon>
        <taxon>Sarcoptes</taxon>
    </lineage>
</organism>
<reference evidence="2 3" key="1">
    <citation type="journal article" date="2015" name="Parasit. Vectors">
        <title>Draft genome of the scabies mite.</title>
        <authorList>
            <person name="Rider S.D.Jr."/>
            <person name="Morgan M.S."/>
            <person name="Arlian L.G."/>
        </authorList>
    </citation>
    <scope>NUCLEOTIDE SEQUENCE [LARGE SCALE GENOMIC DNA]</scope>
    <source>
        <strain evidence="2">Arlian Lab</strain>
    </source>
</reference>
<evidence type="ECO:0000313" key="3">
    <source>
        <dbReference type="Proteomes" id="UP000616769"/>
    </source>
</evidence>
<evidence type="ECO:0000259" key="1">
    <source>
        <dbReference type="Pfam" id="PF23321"/>
    </source>
</evidence>
<accession>A0A132A0K0</accession>
<dbReference type="InterPro" id="IPR056264">
    <property type="entry name" value="R2_ABCA1-4-like"/>
</dbReference>
<dbReference type="Proteomes" id="UP000616769">
    <property type="component" value="Unassembled WGS sequence"/>
</dbReference>
<name>A0A132A0K0_SARSC</name>
<dbReference type="VEuPathDB" id="VectorBase:SSCA002345"/>
<dbReference type="OrthoDB" id="6500691at2759"/>
<protein>
    <submittedName>
        <fullName evidence="2">ABC transporter sub-family A-like protein 4</fullName>
    </submittedName>
</protein>
<gene>
    <name evidence="2" type="ORF">QR98_0027620</name>
</gene>
<dbReference type="EMBL" id="JXLN01008229">
    <property type="protein sequence ID" value="KPM04319.1"/>
    <property type="molecule type" value="Genomic_DNA"/>
</dbReference>
<sequence length="346" mass="40210">MLEFNLPTNEISLSTIFEVLQRAQIELSLQDYSVSQTTFDQVFVSFASQQMSDDYERQDNLTKQVLHHNHQENIKNTTKDSPFEMYKYYCKNIQDDSQKKSSIFLSKKTKNNLKHHASYWISLCGGQRRNQIESKQKKKQSLKNRFDMTNKAQSEPIGNQFSMFQLKHNDNMMRMNPTMINAKNPWHENKIFKHKFSQSAGANYAGFLPTTFVPRDQKIWMHDFLGGGQNHFDGTLAFDRFGIKTLPKRYRYMKSRTSLSPPKSTISIPTKPPAIMSSFIKISDPNRINLNNDLISSKLHPTSNHSHPLSASHLYQRGLSLSRSPHQSTITTNQHLQAQHNRLRHF</sequence>